<sequence>MSQQRKIISTITIFYTILILYFLFFAFGRVGGAAERYTFIFLPDNFFKLPSISDLLHPTLMDFVGFGNIAAFIPFGILIPLLYRITFIRFITLFILSILVMETIQALTFLGSFDVNDAIINSLGAAVGYGGYKLGFRTKNIWGNIAAAGISCMVLLIGVWGLCGIVDKASTKEEGPFVAINELKDSSGNSSTGEKTNSFKISGQNVTPRYNMYGIEGKNIETYMYTYKEKFIFYLYYGIPDQTDYFGNIRVSVDGREVMTGSGEDQHRYPELFPAMCEIPVEAGSQLTITIEGNEKIWDVGYRKMKYFWN</sequence>
<name>A0ABW9UB71_9BACL</name>
<keyword evidence="1" id="KW-0812">Transmembrane</keyword>
<feature type="transmembrane region" description="Helical" evidence="1">
    <location>
        <begin position="141"/>
        <end position="163"/>
    </location>
</feature>
<feature type="domain" description="VanZ-like" evidence="2">
    <location>
        <begin position="13"/>
        <end position="134"/>
    </location>
</feature>
<gene>
    <name evidence="3" type="ORF">GON05_16740</name>
</gene>
<organism evidence="3 4">
    <name type="scientific">Paenibacillus anseongense</name>
    <dbReference type="NCBI Taxonomy" id="2682845"/>
    <lineage>
        <taxon>Bacteria</taxon>
        <taxon>Bacillati</taxon>
        <taxon>Bacillota</taxon>
        <taxon>Bacilli</taxon>
        <taxon>Bacillales</taxon>
        <taxon>Paenibacillaceae</taxon>
        <taxon>Paenibacillus</taxon>
    </lineage>
</organism>
<proteinExistence type="predicted"/>
<evidence type="ECO:0000256" key="1">
    <source>
        <dbReference type="SAM" id="Phobius"/>
    </source>
</evidence>
<dbReference type="RefSeq" id="WP_157320146.1">
    <property type="nucleotide sequence ID" value="NZ_WSEM01000016.1"/>
</dbReference>
<dbReference type="Pfam" id="PF04892">
    <property type="entry name" value="VanZ"/>
    <property type="match status" value="1"/>
</dbReference>
<evidence type="ECO:0000313" key="4">
    <source>
        <dbReference type="Proteomes" id="UP000467637"/>
    </source>
</evidence>
<dbReference type="Proteomes" id="UP000467637">
    <property type="component" value="Unassembled WGS sequence"/>
</dbReference>
<keyword evidence="4" id="KW-1185">Reference proteome</keyword>
<feature type="transmembrane region" description="Helical" evidence="1">
    <location>
        <begin position="63"/>
        <end position="83"/>
    </location>
</feature>
<dbReference type="EMBL" id="WSEM01000016">
    <property type="protein sequence ID" value="MVQ36261.1"/>
    <property type="molecule type" value="Genomic_DNA"/>
</dbReference>
<keyword evidence="1" id="KW-0472">Membrane</keyword>
<feature type="transmembrane region" description="Helical" evidence="1">
    <location>
        <begin position="7"/>
        <end position="27"/>
    </location>
</feature>
<comment type="caution">
    <text evidence="3">The sequence shown here is derived from an EMBL/GenBank/DDBJ whole genome shotgun (WGS) entry which is preliminary data.</text>
</comment>
<reference evidence="3 4" key="1">
    <citation type="submission" date="2019-12" db="EMBL/GenBank/DDBJ databases">
        <authorList>
            <person name="Huq M.A."/>
        </authorList>
    </citation>
    <scope>NUCLEOTIDE SEQUENCE [LARGE SCALE GENOMIC DNA]</scope>
    <source>
        <strain evidence="3 4">MAH-34</strain>
    </source>
</reference>
<dbReference type="InterPro" id="IPR006976">
    <property type="entry name" value="VanZ-like"/>
</dbReference>
<feature type="transmembrane region" description="Helical" evidence="1">
    <location>
        <begin position="90"/>
        <end position="113"/>
    </location>
</feature>
<evidence type="ECO:0000259" key="2">
    <source>
        <dbReference type="Pfam" id="PF04892"/>
    </source>
</evidence>
<accession>A0ABW9UB71</accession>
<protein>
    <submittedName>
        <fullName evidence="3">VanZ family protein</fullName>
    </submittedName>
</protein>
<keyword evidence="1" id="KW-1133">Transmembrane helix</keyword>
<evidence type="ECO:0000313" key="3">
    <source>
        <dbReference type="EMBL" id="MVQ36261.1"/>
    </source>
</evidence>